<dbReference type="EMBL" id="AWTP01000165">
    <property type="protein sequence ID" value="KGH03538.1"/>
    <property type="molecule type" value="Genomic_DNA"/>
</dbReference>
<keyword evidence="5" id="KW-0964">Secreted</keyword>
<keyword evidence="8" id="KW-0969">Cilium</keyword>
<evidence type="ECO:0000256" key="1">
    <source>
        <dbReference type="ARBA" id="ARBA00009764"/>
    </source>
</evidence>
<dbReference type="GO" id="GO:0007155">
    <property type="term" value="P:cell adhesion"/>
    <property type="evidence" value="ECO:0007669"/>
    <property type="project" value="InterPro"/>
</dbReference>
<proteinExistence type="inferred from homology"/>
<dbReference type="InterPro" id="IPR010809">
    <property type="entry name" value="FliD_C"/>
</dbReference>
<dbReference type="GO" id="GO:0009424">
    <property type="term" value="C:bacterial-type flagellum hook"/>
    <property type="evidence" value="ECO:0007669"/>
    <property type="project" value="UniProtKB-UniRule"/>
</dbReference>
<comment type="caution">
    <text evidence="8">The sequence shown here is derived from an EMBL/GenBank/DDBJ whole genome shotgun (WGS) entry which is preliminary data.</text>
</comment>
<dbReference type="AlphaFoldDB" id="A0A0E3BTV6"/>
<dbReference type="GO" id="GO:0071973">
    <property type="term" value="P:bacterial-type flagellum-dependent cell motility"/>
    <property type="evidence" value="ECO:0007669"/>
    <property type="project" value="TreeGrafter"/>
</dbReference>
<dbReference type="InterPro" id="IPR003481">
    <property type="entry name" value="FliD_N"/>
</dbReference>
<organism evidence="8 9">
    <name type="scientific">Comamonas thiooxydans</name>
    <dbReference type="NCBI Taxonomy" id="363952"/>
    <lineage>
        <taxon>Bacteria</taxon>
        <taxon>Pseudomonadati</taxon>
        <taxon>Pseudomonadota</taxon>
        <taxon>Betaproteobacteria</taxon>
        <taxon>Burkholderiales</taxon>
        <taxon>Comamonadaceae</taxon>
        <taxon>Comamonas</taxon>
    </lineage>
</organism>
<dbReference type="RefSeq" id="WP_034393721.1">
    <property type="nucleotide sequence ID" value="NZ_AWTM01000120.1"/>
</dbReference>
<dbReference type="InterPro" id="IPR040026">
    <property type="entry name" value="FliD"/>
</dbReference>
<evidence type="ECO:0000256" key="2">
    <source>
        <dbReference type="ARBA" id="ARBA00011255"/>
    </source>
</evidence>
<dbReference type="GO" id="GO:0009421">
    <property type="term" value="C:bacterial-type flagellum filament cap"/>
    <property type="evidence" value="ECO:0007669"/>
    <property type="project" value="InterPro"/>
</dbReference>
<dbReference type="PANTHER" id="PTHR30288:SF0">
    <property type="entry name" value="FLAGELLAR HOOK-ASSOCIATED PROTEIN 2"/>
    <property type="match status" value="1"/>
</dbReference>
<evidence type="ECO:0000259" key="7">
    <source>
        <dbReference type="Pfam" id="PF07195"/>
    </source>
</evidence>
<dbReference type="PANTHER" id="PTHR30288">
    <property type="entry name" value="FLAGELLAR CAP/ASSEMBLY PROTEIN FLID"/>
    <property type="match status" value="1"/>
</dbReference>
<keyword evidence="8" id="KW-0966">Cell projection</keyword>
<comment type="similarity">
    <text evidence="1 5">Belongs to the FliD family.</text>
</comment>
<dbReference type="Proteomes" id="UP000029549">
    <property type="component" value="Unassembled WGS sequence"/>
</dbReference>
<gene>
    <name evidence="8" type="ORF">P608_25540</name>
</gene>
<feature type="domain" description="Flagellar hook-associated protein 2 C-terminal" evidence="7">
    <location>
        <begin position="214"/>
        <end position="444"/>
    </location>
</feature>
<keyword evidence="9" id="KW-1185">Reference proteome</keyword>
<comment type="subunit">
    <text evidence="2 5">Homopentamer.</text>
</comment>
<keyword evidence="3" id="KW-0175">Coiled coil</keyword>
<dbReference type="Pfam" id="PF07195">
    <property type="entry name" value="FliD_C"/>
    <property type="match status" value="1"/>
</dbReference>
<evidence type="ECO:0000259" key="6">
    <source>
        <dbReference type="Pfam" id="PF02465"/>
    </source>
</evidence>
<sequence>MGLTAAGIGSGLDVESLISQMVTLQKSPLKALQSTASSLDTQISAYGKLKSLMSTLNDASRDLAKKETWQTTSATSSSSSVVVSVTDATALPGTSDVVVEALARGQSQASALLDASATFGGTLQLTVGKTNPVTTEIKIAPDTSDASMEDVVKAINAAGAGVTASIMTNADGKRRLVLRSQNTGEEAKFSVSASGNGNLNALATGAPLSVKQDAQNARIKLNGITVESASNEFKSVLPGLSISVSQVSETPASVTVKTDKEALKKSLQTFMDAYNALNDMLATSTKYDAESKTAGTLQGDSTAVSMTNSLRAAMAGTVQGIGSVNRLSELGIQIAKGGKISFGTSTADKAKLEKALDNPDSLNSLFVGSDITGQGNTQGLAVRMQALTKGMTDFEGTLDTKTNSLNAQKKSNTKAQERVNDQATAFEARMRAQYTALDTKMASLSTLSTYMSQQVSQWNRG</sequence>
<keyword evidence="4 5" id="KW-0975">Bacterial flagellum</keyword>
<comment type="function">
    <text evidence="5">Required for morphogenesis and for the elongation of the flagellar filament by facilitating polymerization of the flagellin monomers at the tip of growing filament. Forms a capping structure, which prevents flagellin subunits (transported through the central channel of the flagellum) from leaking out without polymerization at the distal end.</text>
</comment>
<dbReference type="Pfam" id="PF02465">
    <property type="entry name" value="FliD_N"/>
    <property type="match status" value="1"/>
</dbReference>
<dbReference type="GO" id="GO:0005576">
    <property type="term" value="C:extracellular region"/>
    <property type="evidence" value="ECO:0007669"/>
    <property type="project" value="UniProtKB-SubCell"/>
</dbReference>
<name>A0A0E3BTV6_9BURK</name>
<evidence type="ECO:0000256" key="3">
    <source>
        <dbReference type="ARBA" id="ARBA00023054"/>
    </source>
</evidence>
<comment type="subcellular location">
    <subcellularLocation>
        <location evidence="5">Secreted</location>
    </subcellularLocation>
    <subcellularLocation>
        <location evidence="5">Bacterial flagellum</location>
    </subcellularLocation>
</comment>
<evidence type="ECO:0000256" key="4">
    <source>
        <dbReference type="ARBA" id="ARBA00023143"/>
    </source>
</evidence>
<feature type="domain" description="Flagellar hook-associated protein 2 N-terminal" evidence="6">
    <location>
        <begin position="10"/>
        <end position="106"/>
    </location>
</feature>
<dbReference type="InterPro" id="IPR010810">
    <property type="entry name" value="Flagellin_hook_IN_motif"/>
</dbReference>
<dbReference type="Pfam" id="PF07196">
    <property type="entry name" value="Flagellin_IN"/>
    <property type="match status" value="1"/>
</dbReference>
<evidence type="ECO:0000313" key="8">
    <source>
        <dbReference type="EMBL" id="KGH03538.1"/>
    </source>
</evidence>
<keyword evidence="8" id="KW-0282">Flagellum</keyword>
<evidence type="ECO:0000313" key="9">
    <source>
        <dbReference type="Proteomes" id="UP000029549"/>
    </source>
</evidence>
<reference evidence="8 9" key="1">
    <citation type="submission" date="2013-09" db="EMBL/GenBank/DDBJ databases">
        <title>High correlation between genotypes and phenotypes of environmental bacteria Comamonas testosteroni strains.</title>
        <authorList>
            <person name="Liu L."/>
            <person name="Zhu W."/>
            <person name="Xia X."/>
            <person name="Xu B."/>
            <person name="Luo M."/>
            <person name="Wang G."/>
        </authorList>
    </citation>
    <scope>NUCLEOTIDE SEQUENCE [LARGE SCALE GENOMIC DNA]</scope>
    <source>
        <strain evidence="8 9">DF2</strain>
    </source>
</reference>
<protein>
    <recommendedName>
        <fullName evidence="5">Flagellar hook-associated protein 2</fullName>
        <shortName evidence="5">HAP2</shortName>
    </recommendedName>
    <alternativeName>
        <fullName evidence="5">Flagellar cap protein</fullName>
    </alternativeName>
</protein>
<evidence type="ECO:0000256" key="5">
    <source>
        <dbReference type="RuleBase" id="RU362066"/>
    </source>
</evidence>
<accession>A0A0E3BTV6</accession>